<gene>
    <name evidence="9" type="primary">rnc</name>
    <name evidence="12" type="ORF">A3G33_01240</name>
</gene>
<dbReference type="NCBIfam" id="TIGR02191">
    <property type="entry name" value="RNaseIII"/>
    <property type="match status" value="1"/>
</dbReference>
<evidence type="ECO:0000256" key="7">
    <source>
        <dbReference type="ARBA" id="ARBA00022801"/>
    </source>
</evidence>
<dbReference type="PROSITE" id="PS00517">
    <property type="entry name" value="RNASE_3_1"/>
    <property type="match status" value="1"/>
</dbReference>
<keyword evidence="7 9" id="KW-0378">Hydrolase</keyword>
<dbReference type="Pfam" id="PF14622">
    <property type="entry name" value="Ribonucleas_3_3"/>
    <property type="match status" value="1"/>
</dbReference>
<name>A0A1G1L2D2_9BACT</name>
<dbReference type="SMART" id="SM00358">
    <property type="entry name" value="DSRM"/>
    <property type="match status" value="1"/>
</dbReference>
<reference evidence="12 13" key="1">
    <citation type="journal article" date="2016" name="Nat. Commun.">
        <title>Thousands of microbial genomes shed light on interconnected biogeochemical processes in an aquifer system.</title>
        <authorList>
            <person name="Anantharaman K."/>
            <person name="Brown C.T."/>
            <person name="Hug L.A."/>
            <person name="Sharon I."/>
            <person name="Castelle C.J."/>
            <person name="Probst A.J."/>
            <person name="Thomas B.C."/>
            <person name="Singh A."/>
            <person name="Wilkins M.J."/>
            <person name="Karaoz U."/>
            <person name="Brodie E.L."/>
            <person name="Williams K.H."/>
            <person name="Hubbard S.S."/>
            <person name="Banfield J.F."/>
        </authorList>
    </citation>
    <scope>NUCLEOTIDE SEQUENCE [LARGE SCALE GENOMIC DNA]</scope>
</reference>
<organism evidence="12 13">
    <name type="scientific">Candidatus Danuiimicrobium aquiferis</name>
    <dbReference type="NCBI Taxonomy" id="1801832"/>
    <lineage>
        <taxon>Bacteria</taxon>
        <taxon>Pseudomonadati</taxon>
        <taxon>Candidatus Omnitrophota</taxon>
        <taxon>Candidatus Danuiimicrobium</taxon>
    </lineage>
</organism>
<keyword evidence="9" id="KW-0699">rRNA-binding</keyword>
<proteinExistence type="inferred from homology"/>
<dbReference type="InterPro" id="IPR014720">
    <property type="entry name" value="dsRBD_dom"/>
</dbReference>
<dbReference type="InterPro" id="IPR036389">
    <property type="entry name" value="RNase_III_sf"/>
</dbReference>
<feature type="active site" evidence="9">
    <location>
        <position position="125"/>
    </location>
</feature>
<dbReference type="GO" id="GO:0046872">
    <property type="term" value="F:metal ion binding"/>
    <property type="evidence" value="ECO:0007669"/>
    <property type="project" value="UniProtKB-KW"/>
</dbReference>
<keyword evidence="9" id="KW-0460">Magnesium</keyword>
<dbReference type="HAMAP" id="MF_00104">
    <property type="entry name" value="RNase_III"/>
    <property type="match status" value="1"/>
</dbReference>
<feature type="domain" description="RNase III" evidence="11">
    <location>
        <begin position="6"/>
        <end position="136"/>
    </location>
</feature>
<dbReference type="GO" id="GO:0010468">
    <property type="term" value="P:regulation of gene expression"/>
    <property type="evidence" value="ECO:0007669"/>
    <property type="project" value="TreeGrafter"/>
</dbReference>
<keyword evidence="8 9" id="KW-0694">RNA-binding</keyword>
<keyword evidence="9" id="KW-0819">tRNA processing</keyword>
<evidence type="ECO:0000256" key="3">
    <source>
        <dbReference type="ARBA" id="ARBA00022552"/>
    </source>
</evidence>
<dbReference type="GO" id="GO:0019843">
    <property type="term" value="F:rRNA binding"/>
    <property type="evidence" value="ECO:0007669"/>
    <property type="project" value="UniProtKB-KW"/>
</dbReference>
<dbReference type="AlphaFoldDB" id="A0A1G1L2D2"/>
<dbReference type="InterPro" id="IPR011907">
    <property type="entry name" value="RNase_III"/>
</dbReference>
<dbReference type="GO" id="GO:0003725">
    <property type="term" value="F:double-stranded RNA binding"/>
    <property type="evidence" value="ECO:0007669"/>
    <property type="project" value="TreeGrafter"/>
</dbReference>
<keyword evidence="9" id="KW-0479">Metal-binding</keyword>
<feature type="binding site" evidence="9">
    <location>
        <position position="122"/>
    </location>
    <ligand>
        <name>Mg(2+)</name>
        <dbReference type="ChEBI" id="CHEBI:18420"/>
    </ligand>
</feature>
<dbReference type="SUPFAM" id="SSF54768">
    <property type="entry name" value="dsRNA-binding domain-like"/>
    <property type="match status" value="1"/>
</dbReference>
<dbReference type="GO" id="GO:0004525">
    <property type="term" value="F:ribonuclease III activity"/>
    <property type="evidence" value="ECO:0007669"/>
    <property type="project" value="UniProtKB-UniRule"/>
</dbReference>
<dbReference type="GO" id="GO:0006364">
    <property type="term" value="P:rRNA processing"/>
    <property type="evidence" value="ECO:0007669"/>
    <property type="project" value="UniProtKB-UniRule"/>
</dbReference>
<dbReference type="GO" id="GO:0008033">
    <property type="term" value="P:tRNA processing"/>
    <property type="evidence" value="ECO:0007669"/>
    <property type="project" value="UniProtKB-KW"/>
</dbReference>
<dbReference type="EMBL" id="MHFR01000016">
    <property type="protein sequence ID" value="OGW99029.1"/>
    <property type="molecule type" value="Genomic_DNA"/>
</dbReference>
<comment type="catalytic activity">
    <reaction evidence="1 9">
        <text>Endonucleolytic cleavage to 5'-phosphomonoester.</text>
        <dbReference type="EC" id="3.1.26.3"/>
    </reaction>
</comment>
<comment type="caution">
    <text evidence="12">The sequence shown here is derived from an EMBL/GenBank/DDBJ whole genome shotgun (WGS) entry which is preliminary data.</text>
</comment>
<dbReference type="SUPFAM" id="SSF69065">
    <property type="entry name" value="RNase III domain-like"/>
    <property type="match status" value="1"/>
</dbReference>
<dbReference type="PROSITE" id="PS50142">
    <property type="entry name" value="RNASE_3_2"/>
    <property type="match status" value="1"/>
</dbReference>
<keyword evidence="5 9" id="KW-0540">Nuclease</keyword>
<comment type="function">
    <text evidence="9">Digests double-stranded RNA. Involved in the processing of primary rRNA transcript to yield the immediate precursors to the large and small rRNAs (23S and 16S). Processes some mRNAs, and tRNAs when they are encoded in the rRNA operon. Processes pre-crRNA and tracrRNA of type II CRISPR loci if present in the organism.</text>
</comment>
<evidence type="ECO:0000256" key="6">
    <source>
        <dbReference type="ARBA" id="ARBA00022759"/>
    </source>
</evidence>
<dbReference type="PANTHER" id="PTHR11207">
    <property type="entry name" value="RIBONUCLEASE III"/>
    <property type="match status" value="1"/>
</dbReference>
<keyword evidence="3 9" id="KW-0698">rRNA processing</keyword>
<evidence type="ECO:0000313" key="13">
    <source>
        <dbReference type="Proteomes" id="UP000178187"/>
    </source>
</evidence>
<keyword evidence="6 9" id="KW-0255">Endonuclease</keyword>
<dbReference type="Gene3D" id="1.10.1520.10">
    <property type="entry name" value="Ribonuclease III domain"/>
    <property type="match status" value="1"/>
</dbReference>
<feature type="binding site" evidence="9">
    <location>
        <position position="49"/>
    </location>
    <ligand>
        <name>Mg(2+)</name>
        <dbReference type="ChEBI" id="CHEBI:18420"/>
    </ligand>
</feature>
<dbReference type="Pfam" id="PF00035">
    <property type="entry name" value="dsrm"/>
    <property type="match status" value="1"/>
</dbReference>
<keyword evidence="9" id="KW-0963">Cytoplasm</keyword>
<dbReference type="Gene3D" id="3.30.160.20">
    <property type="match status" value="1"/>
</dbReference>
<evidence type="ECO:0000256" key="9">
    <source>
        <dbReference type="HAMAP-Rule" id="MF_00104"/>
    </source>
</evidence>
<accession>A0A1G1L2D2</accession>
<feature type="domain" description="DRBM" evidence="10">
    <location>
        <begin position="163"/>
        <end position="228"/>
    </location>
</feature>
<evidence type="ECO:0000259" key="11">
    <source>
        <dbReference type="PROSITE" id="PS50142"/>
    </source>
</evidence>
<comment type="subcellular location">
    <subcellularLocation>
        <location evidence="9">Cytoplasm</location>
    </subcellularLocation>
</comment>
<dbReference type="GO" id="GO:0006397">
    <property type="term" value="P:mRNA processing"/>
    <property type="evidence" value="ECO:0007669"/>
    <property type="project" value="UniProtKB-UniRule"/>
</dbReference>
<dbReference type="PANTHER" id="PTHR11207:SF0">
    <property type="entry name" value="RIBONUCLEASE 3"/>
    <property type="match status" value="1"/>
</dbReference>
<comment type="similarity">
    <text evidence="2">Belongs to the ribonuclease III family.</text>
</comment>
<comment type="subunit">
    <text evidence="9">Homodimer.</text>
</comment>
<evidence type="ECO:0000256" key="2">
    <source>
        <dbReference type="ARBA" id="ARBA00010183"/>
    </source>
</evidence>
<dbReference type="FunFam" id="1.10.1520.10:FF:000001">
    <property type="entry name" value="Ribonuclease 3"/>
    <property type="match status" value="1"/>
</dbReference>
<feature type="active site" evidence="9">
    <location>
        <position position="53"/>
    </location>
</feature>
<dbReference type="EC" id="3.1.26.3" evidence="9"/>
<protein>
    <recommendedName>
        <fullName evidence="9">Ribonuclease 3</fullName>
        <ecNumber evidence="9">3.1.26.3</ecNumber>
    </recommendedName>
    <alternativeName>
        <fullName evidence="9">Ribonuclease III</fullName>
        <shortName evidence="9">RNase III</shortName>
    </alternativeName>
</protein>
<evidence type="ECO:0000256" key="4">
    <source>
        <dbReference type="ARBA" id="ARBA00022664"/>
    </source>
</evidence>
<evidence type="ECO:0000256" key="8">
    <source>
        <dbReference type="ARBA" id="ARBA00022884"/>
    </source>
</evidence>
<evidence type="ECO:0000256" key="1">
    <source>
        <dbReference type="ARBA" id="ARBA00000109"/>
    </source>
</evidence>
<evidence type="ECO:0000259" key="10">
    <source>
        <dbReference type="PROSITE" id="PS50137"/>
    </source>
</evidence>
<comment type="cofactor">
    <cofactor evidence="9">
        <name>Mg(2+)</name>
        <dbReference type="ChEBI" id="CHEBI:18420"/>
    </cofactor>
</comment>
<dbReference type="InterPro" id="IPR000999">
    <property type="entry name" value="RNase_III_dom"/>
</dbReference>
<keyword evidence="4 9" id="KW-0507">mRNA processing</keyword>
<dbReference type="SMART" id="SM00535">
    <property type="entry name" value="RIBOc"/>
    <property type="match status" value="1"/>
</dbReference>
<evidence type="ECO:0000256" key="5">
    <source>
        <dbReference type="ARBA" id="ARBA00022722"/>
    </source>
</evidence>
<dbReference type="PROSITE" id="PS50137">
    <property type="entry name" value="DS_RBD"/>
    <property type="match status" value="1"/>
</dbReference>
<evidence type="ECO:0000313" key="12">
    <source>
        <dbReference type="EMBL" id="OGW99029.1"/>
    </source>
</evidence>
<feature type="binding site" evidence="9">
    <location>
        <position position="125"/>
    </location>
    <ligand>
        <name>Mg(2+)</name>
        <dbReference type="ChEBI" id="CHEBI:18420"/>
    </ligand>
</feature>
<dbReference type="CDD" id="cd00593">
    <property type="entry name" value="RIBOc"/>
    <property type="match status" value="1"/>
</dbReference>
<dbReference type="Proteomes" id="UP000178187">
    <property type="component" value="Unassembled WGS sequence"/>
</dbReference>
<sequence length="244" mass="28044">MAKQTIAKLRKAVGFSFRNKKLIEAALTHPSYRNECVSVKPVACFQRLEFLGDSVLNFFIARRLYKLFPDADEGLLSRLRSILVSRRVLAKIGKTIKLHRFLDIGKHEKKQFSLLKEKILADSFEALVAAIYYDRGLKKTEEFLAKHFNTYFDQKKLFRIDPNPKSTLQEYVQKELHILPSYEIGHKEKHQFTAWVSIHGKMRSKGKGRTLKEAEAKAAAGLLKKLRSGSPLRKKLIEKSKSGI</sequence>
<dbReference type="GO" id="GO:0005737">
    <property type="term" value="C:cytoplasm"/>
    <property type="evidence" value="ECO:0007669"/>
    <property type="project" value="UniProtKB-SubCell"/>
</dbReference>